<keyword evidence="3" id="KW-0175">Coiled coil</keyword>
<feature type="coiled-coil region" evidence="3">
    <location>
        <begin position="178"/>
        <end position="205"/>
    </location>
</feature>
<dbReference type="SMART" id="SM00192">
    <property type="entry name" value="LDLa"/>
    <property type="match status" value="1"/>
</dbReference>
<name>A0A8S4PMM3_OWEFU</name>
<sequence length="400" mass="45382">MATRFILVVVVVLCIYNAGRVRASCDCKLSATSKPVAPEIINSRLDAQEAIINIIKEKYKKLQQDNQVKLERLKNSKRDGEHATDIVYTEGTARGTYSFMDNKGRKVEGILKAIFNYNVASRLPIWKITADKFKITGYTFMPYFLASTPISGRVRASCDCKLSATSKPVAPEIINSSLDYQQEIIDRLEKQYQNLVQNNEFNLERLTNAKTDAQHMTDIAYKEANQCAKKRHLRCIESGECIHQLFGCDGVVDCLDGSDEDNTVCMKPFKIGGKFRVVLPKSQQCFHNASSFVQLVTAVTKLETIKYFPQIFKGAAETEYTFIDNQGRNAEGILKVKFTHFVASGEMIWKHTDEEHNKYNMTGYGFLPYFIGPTTPIRGTYYFGHDLKKVCSDVVWYPHS</sequence>
<gene>
    <name evidence="5" type="ORF">OFUS_LOCUS20121</name>
</gene>
<keyword evidence="6" id="KW-1185">Reference proteome</keyword>
<dbReference type="InterPro" id="IPR036055">
    <property type="entry name" value="LDL_receptor-like_sf"/>
</dbReference>
<dbReference type="OrthoDB" id="6325690at2759"/>
<proteinExistence type="predicted"/>
<feature type="signal peptide" evidence="4">
    <location>
        <begin position="1"/>
        <end position="23"/>
    </location>
</feature>
<organism evidence="5 6">
    <name type="scientific">Owenia fusiformis</name>
    <name type="common">Polychaete worm</name>
    <dbReference type="NCBI Taxonomy" id="6347"/>
    <lineage>
        <taxon>Eukaryota</taxon>
        <taxon>Metazoa</taxon>
        <taxon>Spiralia</taxon>
        <taxon>Lophotrochozoa</taxon>
        <taxon>Annelida</taxon>
        <taxon>Polychaeta</taxon>
        <taxon>Sedentaria</taxon>
        <taxon>Canalipalpata</taxon>
        <taxon>Sabellida</taxon>
        <taxon>Oweniida</taxon>
        <taxon>Oweniidae</taxon>
        <taxon>Owenia</taxon>
    </lineage>
</organism>
<evidence type="ECO:0000313" key="5">
    <source>
        <dbReference type="EMBL" id="CAH1795604.1"/>
    </source>
</evidence>
<dbReference type="InterPro" id="IPR023415">
    <property type="entry name" value="LDLR_class-A_CS"/>
</dbReference>
<evidence type="ECO:0000256" key="4">
    <source>
        <dbReference type="SAM" id="SignalP"/>
    </source>
</evidence>
<dbReference type="CDD" id="cd00112">
    <property type="entry name" value="LDLa"/>
    <property type="match status" value="1"/>
</dbReference>
<accession>A0A8S4PMM3</accession>
<keyword evidence="1" id="KW-1015">Disulfide bond</keyword>
<dbReference type="Proteomes" id="UP000749559">
    <property type="component" value="Unassembled WGS sequence"/>
</dbReference>
<dbReference type="PROSITE" id="PS50068">
    <property type="entry name" value="LDLRA_2"/>
    <property type="match status" value="1"/>
</dbReference>
<comment type="caution">
    <text evidence="2">Lacks conserved residue(s) required for the propagation of feature annotation.</text>
</comment>
<evidence type="ECO:0000256" key="3">
    <source>
        <dbReference type="SAM" id="Coils"/>
    </source>
</evidence>
<evidence type="ECO:0000313" key="6">
    <source>
        <dbReference type="Proteomes" id="UP000749559"/>
    </source>
</evidence>
<feature type="coiled-coil region" evidence="3">
    <location>
        <begin position="45"/>
        <end position="79"/>
    </location>
</feature>
<dbReference type="EMBL" id="CAIIXF020000009">
    <property type="protein sequence ID" value="CAH1795604.1"/>
    <property type="molecule type" value="Genomic_DNA"/>
</dbReference>
<protein>
    <recommendedName>
        <fullName evidence="7">Hemoglobin linker chain</fullName>
    </recommendedName>
</protein>
<evidence type="ECO:0000256" key="1">
    <source>
        <dbReference type="ARBA" id="ARBA00023157"/>
    </source>
</evidence>
<keyword evidence="4" id="KW-0732">Signal</keyword>
<dbReference type="Pfam" id="PF00057">
    <property type="entry name" value="Ldl_recept_a"/>
    <property type="match status" value="1"/>
</dbReference>
<dbReference type="Gene3D" id="2.40.128.620">
    <property type="match status" value="1"/>
</dbReference>
<dbReference type="InterPro" id="IPR002172">
    <property type="entry name" value="LDrepeatLR_classA_rpt"/>
</dbReference>
<reference evidence="5" key="1">
    <citation type="submission" date="2022-03" db="EMBL/GenBank/DDBJ databases">
        <authorList>
            <person name="Martin C."/>
        </authorList>
    </citation>
    <scope>NUCLEOTIDE SEQUENCE</scope>
</reference>
<dbReference type="AlphaFoldDB" id="A0A8S4PMM3"/>
<evidence type="ECO:0000256" key="2">
    <source>
        <dbReference type="PROSITE-ProRule" id="PRU00124"/>
    </source>
</evidence>
<evidence type="ECO:0008006" key="7">
    <source>
        <dbReference type="Google" id="ProtNLM"/>
    </source>
</evidence>
<feature type="chain" id="PRO_5035918394" description="Hemoglobin linker chain" evidence="4">
    <location>
        <begin position="24"/>
        <end position="400"/>
    </location>
</feature>
<dbReference type="SUPFAM" id="SSF57424">
    <property type="entry name" value="LDL receptor-like module"/>
    <property type="match status" value="1"/>
</dbReference>
<dbReference type="PROSITE" id="PS01209">
    <property type="entry name" value="LDLRA_1"/>
    <property type="match status" value="1"/>
</dbReference>
<comment type="caution">
    <text evidence="5">The sequence shown here is derived from an EMBL/GenBank/DDBJ whole genome shotgun (WGS) entry which is preliminary data.</text>
</comment>